<dbReference type="Proteomes" id="UP001281761">
    <property type="component" value="Unassembled WGS sequence"/>
</dbReference>
<evidence type="ECO:0000313" key="2">
    <source>
        <dbReference type="Proteomes" id="UP001281761"/>
    </source>
</evidence>
<keyword evidence="2" id="KW-1185">Reference proteome</keyword>
<organism evidence="1 2">
    <name type="scientific">Blattamonas nauphoetae</name>
    <dbReference type="NCBI Taxonomy" id="2049346"/>
    <lineage>
        <taxon>Eukaryota</taxon>
        <taxon>Metamonada</taxon>
        <taxon>Preaxostyla</taxon>
        <taxon>Oxymonadida</taxon>
        <taxon>Blattamonas</taxon>
    </lineage>
</organism>
<evidence type="ECO:0000313" key="1">
    <source>
        <dbReference type="EMBL" id="KAK2939926.1"/>
    </source>
</evidence>
<dbReference type="EMBL" id="JARBJD010000803">
    <property type="protein sequence ID" value="KAK2939926.1"/>
    <property type="molecule type" value="Genomic_DNA"/>
</dbReference>
<reference evidence="1 2" key="1">
    <citation type="journal article" date="2022" name="bioRxiv">
        <title>Genomics of Preaxostyla Flagellates Illuminates Evolutionary Transitions and the Path Towards Mitochondrial Loss.</title>
        <authorList>
            <person name="Novak L.V.F."/>
            <person name="Treitli S.C."/>
            <person name="Pyrih J."/>
            <person name="Halakuc P."/>
            <person name="Pipaliya S.V."/>
            <person name="Vacek V."/>
            <person name="Brzon O."/>
            <person name="Soukal P."/>
            <person name="Eme L."/>
            <person name="Dacks J.B."/>
            <person name="Karnkowska A."/>
            <person name="Elias M."/>
            <person name="Hampl V."/>
        </authorList>
    </citation>
    <scope>NUCLEOTIDE SEQUENCE [LARGE SCALE GENOMIC DNA]</scope>
    <source>
        <strain evidence="1">NAU3</strain>
        <tissue evidence="1">Gut</tissue>
    </source>
</reference>
<gene>
    <name evidence="1" type="ORF">BLNAU_25164</name>
</gene>
<sequence length="164" mass="18284">MKPIAFSFLGATAGFELTVFSQNGEGSLILAGCDFTVFTSITLQNPDDLFQSAVLLHIRGEKTNYHLLSLKFTGGAAYKGSDLLFADSASKATKRTADASTSKEKQIEDLNNVVIPCWWTTKRREGLRFYLRWGCSSRRPEGTGIANQGFSFQAEDEKRKRDWI</sequence>
<protein>
    <submittedName>
        <fullName evidence="1">Uncharacterized protein</fullName>
    </submittedName>
</protein>
<proteinExistence type="predicted"/>
<comment type="caution">
    <text evidence="1">The sequence shown here is derived from an EMBL/GenBank/DDBJ whole genome shotgun (WGS) entry which is preliminary data.</text>
</comment>
<name>A0ABQ9WN44_9EUKA</name>
<accession>A0ABQ9WN44</accession>